<feature type="transmembrane region" description="Helical" evidence="5">
    <location>
        <begin position="6"/>
        <end position="27"/>
    </location>
</feature>
<accession>A0A085Z9Q8</accession>
<evidence type="ECO:0000256" key="3">
    <source>
        <dbReference type="ARBA" id="ARBA00022989"/>
    </source>
</evidence>
<dbReference type="EMBL" id="JPRP01000001">
    <property type="protein sequence ID" value="KFF01172.1"/>
    <property type="molecule type" value="Genomic_DNA"/>
</dbReference>
<reference evidence="6 7" key="1">
    <citation type="submission" date="2014-07" db="EMBL/GenBank/DDBJ databases">
        <title>Genome of Chryseobacterium formosense LMG 24722.</title>
        <authorList>
            <person name="Pipes S.E."/>
            <person name="Stropko S.J."/>
            <person name="Newman J.D."/>
        </authorList>
    </citation>
    <scope>NUCLEOTIDE SEQUENCE [LARGE SCALE GENOMIC DNA]</scope>
    <source>
        <strain evidence="6 7">LMG 24722</strain>
    </source>
</reference>
<dbReference type="eggNOG" id="COG2020">
    <property type="taxonomic scope" value="Bacteria"/>
</dbReference>
<dbReference type="GO" id="GO:0016740">
    <property type="term" value="F:transferase activity"/>
    <property type="evidence" value="ECO:0007669"/>
    <property type="project" value="UniProtKB-ARBA"/>
</dbReference>
<comment type="subcellular location">
    <subcellularLocation>
        <location evidence="1">Endomembrane system</location>
        <topology evidence="1">Multi-pass membrane protein</topology>
    </subcellularLocation>
</comment>
<evidence type="ECO:0000256" key="4">
    <source>
        <dbReference type="ARBA" id="ARBA00023136"/>
    </source>
</evidence>
<proteinExistence type="predicted"/>
<keyword evidence="3 5" id="KW-1133">Transmembrane helix</keyword>
<comment type="caution">
    <text evidence="6">The sequence shown here is derived from an EMBL/GenBank/DDBJ whole genome shotgun (WGS) entry which is preliminary data.</text>
</comment>
<dbReference type="Gene3D" id="1.20.120.1630">
    <property type="match status" value="1"/>
</dbReference>
<name>A0A085Z9Q8_9FLAO</name>
<evidence type="ECO:0000256" key="2">
    <source>
        <dbReference type="ARBA" id="ARBA00022692"/>
    </source>
</evidence>
<dbReference type="Proteomes" id="UP000028713">
    <property type="component" value="Unassembled WGS sequence"/>
</dbReference>
<keyword evidence="7" id="KW-1185">Reference proteome</keyword>
<dbReference type="STRING" id="236814.IX39_11325"/>
<dbReference type="OrthoDB" id="9782395at2"/>
<dbReference type="GO" id="GO:0004497">
    <property type="term" value="F:monooxygenase activity"/>
    <property type="evidence" value="ECO:0007669"/>
    <property type="project" value="UniProtKB-KW"/>
</dbReference>
<dbReference type="GO" id="GO:0012505">
    <property type="term" value="C:endomembrane system"/>
    <property type="evidence" value="ECO:0007669"/>
    <property type="project" value="UniProtKB-SubCell"/>
</dbReference>
<gene>
    <name evidence="6" type="ORF">IX39_11325</name>
</gene>
<sequence length="200" mass="23557">MTDFISVFIPLFFILFFLTAFFGKSFIVSKKIGKNPNVLPEDDSAYGLIGRYFKLTLLFLFIYTVVFFFFPYSILQNCSINFLENNTIKYFGMSLMILSLIWVLIAQFQMENSWRIGIDEELKTELITTGLFKYSRNPIFLGMLMSLTGLFMTLPTFISLSFFIISNILIQIQIRLEEEFLLKQHGTYYSEYKKKVRRLI</sequence>
<dbReference type="RefSeq" id="WP_034676331.1">
    <property type="nucleotide sequence ID" value="NZ_FPAP01000001.1"/>
</dbReference>
<dbReference type="PANTHER" id="PTHR12714:SF9">
    <property type="entry name" value="PROTEIN-S-ISOPRENYLCYSTEINE O-METHYLTRANSFERASE"/>
    <property type="match status" value="1"/>
</dbReference>
<evidence type="ECO:0000313" key="7">
    <source>
        <dbReference type="Proteomes" id="UP000028713"/>
    </source>
</evidence>
<evidence type="ECO:0000256" key="1">
    <source>
        <dbReference type="ARBA" id="ARBA00004127"/>
    </source>
</evidence>
<keyword evidence="4 5" id="KW-0472">Membrane</keyword>
<dbReference type="Pfam" id="PF04191">
    <property type="entry name" value="PEMT"/>
    <property type="match status" value="1"/>
</dbReference>
<organism evidence="6 7">
    <name type="scientific">Chryseobacterium formosense</name>
    <dbReference type="NCBI Taxonomy" id="236814"/>
    <lineage>
        <taxon>Bacteria</taxon>
        <taxon>Pseudomonadati</taxon>
        <taxon>Bacteroidota</taxon>
        <taxon>Flavobacteriia</taxon>
        <taxon>Flavobacteriales</taxon>
        <taxon>Weeksellaceae</taxon>
        <taxon>Chryseobacterium group</taxon>
        <taxon>Chryseobacterium</taxon>
    </lineage>
</organism>
<feature type="transmembrane region" description="Helical" evidence="5">
    <location>
        <begin position="55"/>
        <end position="75"/>
    </location>
</feature>
<keyword evidence="2 5" id="KW-0812">Transmembrane</keyword>
<keyword evidence="6" id="KW-0560">Oxidoreductase</keyword>
<dbReference type="PANTHER" id="PTHR12714">
    <property type="entry name" value="PROTEIN-S ISOPRENYLCYSTEINE O-METHYLTRANSFERASE"/>
    <property type="match status" value="1"/>
</dbReference>
<evidence type="ECO:0000313" key="6">
    <source>
        <dbReference type="EMBL" id="KFF01172.1"/>
    </source>
</evidence>
<evidence type="ECO:0000256" key="5">
    <source>
        <dbReference type="SAM" id="Phobius"/>
    </source>
</evidence>
<dbReference type="InterPro" id="IPR007318">
    <property type="entry name" value="Phopholipid_MeTrfase"/>
</dbReference>
<feature type="transmembrane region" description="Helical" evidence="5">
    <location>
        <begin position="87"/>
        <end position="105"/>
    </location>
</feature>
<protein>
    <submittedName>
        <fullName evidence="6">Beta-carotene 15,15'-monooxygenase</fullName>
    </submittedName>
</protein>
<feature type="transmembrane region" description="Helical" evidence="5">
    <location>
        <begin position="139"/>
        <end position="165"/>
    </location>
</feature>
<dbReference type="AlphaFoldDB" id="A0A085Z9Q8"/>
<keyword evidence="6" id="KW-0503">Monooxygenase</keyword>